<sequence>MAETASGSTLIPVYMMPGMAASPSIFENIRLPEDRFEVIWLHWKIPEQDETLEHYAKRMCTLIAHDNPVLIGVSFGGILVQEMSKIIPVRKLVVISSVKCRDELPYRMRVASKTSLHKLLPTQLVNNVEVLAKYAFGEPVVKRLELYERYLSVRDKYYLDWSINQVVNWDQQAPIPGTIHIHGNKDVVFPAYRIKDCIWIKNGTHVMIINRYRWFNEHLPALLTEE</sequence>
<organism evidence="1 2">
    <name type="scientific">Robertkochia marina</name>
    <dbReference type="NCBI Taxonomy" id="1227945"/>
    <lineage>
        <taxon>Bacteria</taxon>
        <taxon>Pseudomonadati</taxon>
        <taxon>Bacteroidota</taxon>
        <taxon>Flavobacteriia</taxon>
        <taxon>Flavobacteriales</taxon>
        <taxon>Flavobacteriaceae</taxon>
        <taxon>Robertkochia</taxon>
    </lineage>
</organism>
<proteinExistence type="predicted"/>
<dbReference type="GO" id="GO:0016787">
    <property type="term" value="F:hydrolase activity"/>
    <property type="evidence" value="ECO:0007669"/>
    <property type="project" value="UniProtKB-KW"/>
</dbReference>
<gene>
    <name evidence="1" type="ORF">E7Z59_07285</name>
</gene>
<keyword evidence="2" id="KW-1185">Reference proteome</keyword>
<name>A0A4S3M093_9FLAO</name>
<dbReference type="Gene3D" id="3.40.50.1820">
    <property type="entry name" value="alpha/beta hydrolase"/>
    <property type="match status" value="1"/>
</dbReference>
<protein>
    <submittedName>
        <fullName evidence="1">Alpha/beta hydrolase</fullName>
    </submittedName>
</protein>
<evidence type="ECO:0000313" key="1">
    <source>
        <dbReference type="EMBL" id="THD67457.1"/>
    </source>
</evidence>
<dbReference type="OrthoDB" id="659408at2"/>
<dbReference type="RefSeq" id="WP_136335662.1">
    <property type="nucleotide sequence ID" value="NZ_QXMP01000005.1"/>
</dbReference>
<reference evidence="1 2" key="1">
    <citation type="submission" date="2019-04" db="EMBL/GenBank/DDBJ databases">
        <title>Draft genome sequence of Robertkochia marina CC-AMO-30D.</title>
        <authorList>
            <person name="Hameed A."/>
            <person name="Lin S.-Y."/>
            <person name="Shahina M."/>
            <person name="Lai W.-A."/>
            <person name="Young C.-C."/>
        </authorList>
    </citation>
    <scope>NUCLEOTIDE SEQUENCE [LARGE SCALE GENOMIC DNA]</scope>
    <source>
        <strain evidence="1 2">CC-AMO-30D</strain>
    </source>
</reference>
<accession>A0A4S3M093</accession>
<evidence type="ECO:0000313" key="2">
    <source>
        <dbReference type="Proteomes" id="UP000305939"/>
    </source>
</evidence>
<comment type="caution">
    <text evidence="1">The sequence shown here is derived from an EMBL/GenBank/DDBJ whole genome shotgun (WGS) entry which is preliminary data.</text>
</comment>
<dbReference type="EMBL" id="SSMC01000002">
    <property type="protein sequence ID" value="THD67457.1"/>
    <property type="molecule type" value="Genomic_DNA"/>
</dbReference>
<dbReference type="AlphaFoldDB" id="A0A4S3M093"/>
<dbReference type="Proteomes" id="UP000305939">
    <property type="component" value="Unassembled WGS sequence"/>
</dbReference>
<dbReference type="InterPro" id="IPR029058">
    <property type="entry name" value="AB_hydrolase_fold"/>
</dbReference>
<dbReference type="SUPFAM" id="SSF53474">
    <property type="entry name" value="alpha/beta-Hydrolases"/>
    <property type="match status" value="1"/>
</dbReference>
<keyword evidence="1" id="KW-0378">Hydrolase</keyword>